<feature type="domain" description="DUF5919" evidence="1">
    <location>
        <begin position="151"/>
        <end position="299"/>
    </location>
</feature>
<dbReference type="Proteomes" id="UP001139648">
    <property type="component" value="Unassembled WGS sequence"/>
</dbReference>
<proteinExistence type="predicted"/>
<dbReference type="InterPro" id="IPR045697">
    <property type="entry name" value="DUF5919"/>
</dbReference>
<accession>A0A9X2GNG0</accession>
<comment type="caution">
    <text evidence="2">The sequence shown here is derived from an EMBL/GenBank/DDBJ whole genome shotgun (WGS) entry which is preliminary data.</text>
</comment>
<keyword evidence="3" id="KW-1185">Reference proteome</keyword>
<dbReference type="RefSeq" id="WP_345694396.1">
    <property type="nucleotide sequence ID" value="NZ_BAABKA010000021.1"/>
</dbReference>
<dbReference type="EMBL" id="JAMZEB010000002">
    <property type="protein sequence ID" value="MCP2362489.1"/>
    <property type="molecule type" value="Genomic_DNA"/>
</dbReference>
<evidence type="ECO:0000313" key="3">
    <source>
        <dbReference type="Proteomes" id="UP001139648"/>
    </source>
</evidence>
<reference evidence="2" key="1">
    <citation type="submission" date="2022-06" db="EMBL/GenBank/DDBJ databases">
        <title>Sequencing the genomes of 1000 actinobacteria strains.</title>
        <authorList>
            <person name="Klenk H.-P."/>
        </authorList>
    </citation>
    <scope>NUCLEOTIDE SEQUENCE</scope>
    <source>
        <strain evidence="2">DSM 46694</strain>
    </source>
</reference>
<dbReference type="Pfam" id="PF19319">
    <property type="entry name" value="DUF5919"/>
    <property type="match status" value="1"/>
</dbReference>
<name>A0A9X2GNG0_9ACTN</name>
<protein>
    <recommendedName>
        <fullName evidence="1">DUF5919 domain-containing protein</fullName>
    </recommendedName>
</protein>
<gene>
    <name evidence="2" type="ORF">HD597_009509</name>
</gene>
<evidence type="ECO:0000259" key="1">
    <source>
        <dbReference type="Pfam" id="PF19319"/>
    </source>
</evidence>
<sequence>MAPQPEARIMTDQPILLKTLLTQRHWQTYSTFCKEYDKAAKKVDPSLQGGWPSRAQLHRWLNGELKGLPYSGHCRVLEAMFPGRSVHELFTTTAVEIPAQRTDPEPARSAGPDIVACAMPQMADVTAVFSSRSAFSSAYPASSMFDDAKEINAAGLSLNILCQSYPDHQLKRLLDSGTRIRCLFLDPKGQSIRAREAEEGYTDSTLTTLTALNISMLTRLRDRLDTTSAQRLELHVYDETIRFNLIIVDRGLCVVQPYLPQARGVDSPTFVIKDNTAAEGLFPIFDQVFRDMWERSKPV</sequence>
<dbReference type="AlphaFoldDB" id="A0A9X2GNG0"/>
<evidence type="ECO:0000313" key="2">
    <source>
        <dbReference type="EMBL" id="MCP2362489.1"/>
    </source>
</evidence>
<organism evidence="2 3">
    <name type="scientific">Nonomuraea thailandensis</name>
    <dbReference type="NCBI Taxonomy" id="1188745"/>
    <lineage>
        <taxon>Bacteria</taxon>
        <taxon>Bacillati</taxon>
        <taxon>Actinomycetota</taxon>
        <taxon>Actinomycetes</taxon>
        <taxon>Streptosporangiales</taxon>
        <taxon>Streptosporangiaceae</taxon>
        <taxon>Nonomuraea</taxon>
    </lineage>
</organism>